<evidence type="ECO:0000256" key="2">
    <source>
        <dbReference type="ARBA" id="ARBA00022741"/>
    </source>
</evidence>
<feature type="domain" description="ABC transporter" evidence="4">
    <location>
        <begin position="16"/>
        <end position="242"/>
    </location>
</feature>
<dbReference type="PROSITE" id="PS50893">
    <property type="entry name" value="ABC_TRANSPORTER_2"/>
    <property type="match status" value="1"/>
</dbReference>
<dbReference type="Pfam" id="PF00005">
    <property type="entry name" value="ABC_tran"/>
    <property type="match status" value="1"/>
</dbReference>
<keyword evidence="2" id="KW-0547">Nucleotide-binding</keyword>
<dbReference type="RefSeq" id="WP_152097812.1">
    <property type="nucleotide sequence ID" value="NZ_AP021861.1"/>
</dbReference>
<dbReference type="CDD" id="cd03230">
    <property type="entry name" value="ABC_DR_subfamily_A"/>
    <property type="match status" value="1"/>
</dbReference>
<keyword evidence="3" id="KW-0067">ATP-binding</keyword>
<evidence type="ECO:0000313" key="5">
    <source>
        <dbReference type="EMBL" id="BBO31723.1"/>
    </source>
</evidence>
<evidence type="ECO:0000256" key="1">
    <source>
        <dbReference type="ARBA" id="ARBA00022448"/>
    </source>
</evidence>
<organism evidence="5 6">
    <name type="scientific">Lacipirellula parvula</name>
    <dbReference type="NCBI Taxonomy" id="2650471"/>
    <lineage>
        <taxon>Bacteria</taxon>
        <taxon>Pseudomonadati</taxon>
        <taxon>Planctomycetota</taxon>
        <taxon>Planctomycetia</taxon>
        <taxon>Pirellulales</taxon>
        <taxon>Lacipirellulaceae</taxon>
        <taxon>Lacipirellula</taxon>
    </lineage>
</organism>
<proteinExistence type="predicted"/>
<gene>
    <name evidence="5" type="ORF">PLANPX_1335</name>
</gene>
<evidence type="ECO:0000259" key="4">
    <source>
        <dbReference type="PROSITE" id="PS50893"/>
    </source>
</evidence>
<dbReference type="InterPro" id="IPR051782">
    <property type="entry name" value="ABC_Transporter_VariousFunc"/>
</dbReference>
<protein>
    <submittedName>
        <fullName evidence="5">Efflux ABC transporter</fullName>
    </submittedName>
</protein>
<dbReference type="SUPFAM" id="SSF52540">
    <property type="entry name" value="P-loop containing nucleoside triphosphate hydrolases"/>
    <property type="match status" value="1"/>
</dbReference>
<keyword evidence="6" id="KW-1185">Reference proteome</keyword>
<dbReference type="EMBL" id="AP021861">
    <property type="protein sequence ID" value="BBO31723.1"/>
    <property type="molecule type" value="Genomic_DNA"/>
</dbReference>
<name>A0A5K7XBP1_9BACT</name>
<dbReference type="InterPro" id="IPR003593">
    <property type="entry name" value="AAA+_ATPase"/>
</dbReference>
<reference evidence="6" key="1">
    <citation type="submission" date="2019-10" db="EMBL/GenBank/DDBJ databases">
        <title>Lacipirellula parvula gen. nov., sp. nov., representing a lineage of planctomycetes widespread in freshwater anoxic habitats, and description of the family Lacipirellulaceae.</title>
        <authorList>
            <person name="Dedysh S.N."/>
            <person name="Kulichevskaya I.S."/>
            <person name="Beletsky A.V."/>
            <person name="Rakitin A.L."/>
            <person name="Mardanov A.V."/>
            <person name="Ivanova A.A."/>
            <person name="Saltykova V.X."/>
            <person name="Rijpstra W.I.C."/>
            <person name="Sinninghe Damste J.S."/>
            <person name="Ravin N.V."/>
        </authorList>
    </citation>
    <scope>NUCLEOTIDE SEQUENCE [LARGE SCALE GENOMIC DNA]</scope>
    <source>
        <strain evidence="6">PX69</strain>
    </source>
</reference>
<dbReference type="PANTHER" id="PTHR42939">
    <property type="entry name" value="ABC TRANSPORTER ATP-BINDING PROTEIN ALBC-RELATED"/>
    <property type="match status" value="1"/>
</dbReference>
<dbReference type="AlphaFoldDB" id="A0A5K7XBP1"/>
<sequence>MSGSATESRGNEKYAIELQGVCKSFRRTQVLSNLSLRVERGKTFAFLGRNGAGKTTSIRMLLGLMKCDQGEVRVLGLDPANEPLEVRARVGYLAEDQQMYGWMRVEEIIRFVAPFYATWDHDLALKYVREFELPLRTKIKHLSKGQNVRLGLLLALAHRPELVILDDPALGLDPVMRRQFNQDLISHLQGEGRTVFYSSHLLYEVEPVADEVAILDGGRLVRQADTETLRRDVKQFVVDRTAYGRIREDMSVLELRCAGEDVAVTVQNASAVRALLDREGIGYRVNDLNLDEIFAAYVAGKVDDEARVLMPLDEVVTHR</sequence>
<dbReference type="PANTHER" id="PTHR42939:SF1">
    <property type="entry name" value="ABC TRANSPORTER ATP-BINDING PROTEIN ALBC-RELATED"/>
    <property type="match status" value="1"/>
</dbReference>
<dbReference type="InterPro" id="IPR003439">
    <property type="entry name" value="ABC_transporter-like_ATP-bd"/>
</dbReference>
<dbReference type="Gene3D" id="3.40.50.300">
    <property type="entry name" value="P-loop containing nucleotide triphosphate hydrolases"/>
    <property type="match status" value="1"/>
</dbReference>
<keyword evidence="1" id="KW-0813">Transport</keyword>
<dbReference type="SMART" id="SM00382">
    <property type="entry name" value="AAA"/>
    <property type="match status" value="1"/>
</dbReference>
<dbReference type="KEGG" id="lpav:PLANPX_1335"/>
<dbReference type="InterPro" id="IPR027417">
    <property type="entry name" value="P-loop_NTPase"/>
</dbReference>
<dbReference type="Proteomes" id="UP000326837">
    <property type="component" value="Chromosome"/>
</dbReference>
<dbReference type="GO" id="GO:0005524">
    <property type="term" value="F:ATP binding"/>
    <property type="evidence" value="ECO:0007669"/>
    <property type="project" value="UniProtKB-KW"/>
</dbReference>
<dbReference type="GO" id="GO:0016887">
    <property type="term" value="F:ATP hydrolysis activity"/>
    <property type="evidence" value="ECO:0007669"/>
    <property type="project" value="InterPro"/>
</dbReference>
<accession>A0A5K7XBP1</accession>
<evidence type="ECO:0000313" key="6">
    <source>
        <dbReference type="Proteomes" id="UP000326837"/>
    </source>
</evidence>
<evidence type="ECO:0000256" key="3">
    <source>
        <dbReference type="ARBA" id="ARBA00022840"/>
    </source>
</evidence>